<gene>
    <name evidence="2" type="ORF">ACFS25_17005</name>
</gene>
<dbReference type="RefSeq" id="WP_381503462.1">
    <property type="nucleotide sequence ID" value="NZ_JBHUOM010000018.1"/>
</dbReference>
<dbReference type="EMBL" id="JBHUOM010000018">
    <property type="protein sequence ID" value="MFD2935484.1"/>
    <property type="molecule type" value="Genomic_DNA"/>
</dbReference>
<proteinExistence type="predicted"/>
<protein>
    <recommendedName>
        <fullName evidence="4">SH3 domain-containing protein</fullName>
    </recommendedName>
</protein>
<evidence type="ECO:0000313" key="3">
    <source>
        <dbReference type="Proteomes" id="UP001597512"/>
    </source>
</evidence>
<reference evidence="3" key="1">
    <citation type="journal article" date="2019" name="Int. J. Syst. Evol. Microbiol.">
        <title>The Global Catalogue of Microorganisms (GCM) 10K type strain sequencing project: providing services to taxonomists for standard genome sequencing and annotation.</title>
        <authorList>
            <consortium name="The Broad Institute Genomics Platform"/>
            <consortium name="The Broad Institute Genome Sequencing Center for Infectious Disease"/>
            <person name="Wu L."/>
            <person name="Ma J."/>
        </authorList>
    </citation>
    <scope>NUCLEOTIDE SEQUENCE [LARGE SCALE GENOMIC DNA]</scope>
    <source>
        <strain evidence="3">KCTC 52490</strain>
    </source>
</reference>
<dbReference type="Proteomes" id="UP001597512">
    <property type="component" value="Unassembled WGS sequence"/>
</dbReference>
<organism evidence="2 3">
    <name type="scientific">Spirosoma flavum</name>
    <dbReference type="NCBI Taxonomy" id="2048557"/>
    <lineage>
        <taxon>Bacteria</taxon>
        <taxon>Pseudomonadati</taxon>
        <taxon>Bacteroidota</taxon>
        <taxon>Cytophagia</taxon>
        <taxon>Cytophagales</taxon>
        <taxon>Cytophagaceae</taxon>
        <taxon>Spirosoma</taxon>
    </lineage>
</organism>
<evidence type="ECO:0000313" key="2">
    <source>
        <dbReference type="EMBL" id="MFD2935484.1"/>
    </source>
</evidence>
<accession>A0ABW6AJ13</accession>
<feature type="signal peptide" evidence="1">
    <location>
        <begin position="1"/>
        <end position="21"/>
    </location>
</feature>
<name>A0ABW6AJ13_9BACT</name>
<keyword evidence="3" id="KW-1185">Reference proteome</keyword>
<evidence type="ECO:0000256" key="1">
    <source>
        <dbReference type="SAM" id="SignalP"/>
    </source>
</evidence>
<sequence length="255" mass="29191">MFNLARILLLLFCLSFFPACSTDSKKDHVDNTNITSPVASEPVPPARKIVGIEGEGIIIHVGPSESSPKLVNQKATEAMHKTHYCEVDYSVKVEVLETKGKWSRINVVEPDWLAATHFGWIPSKYILGGLQDAGPVAKLNPEEFEIIKTKHNSAVENYYVLLKRKKFDEKSVHEFVKSFRQQFCPTNCNVNVYDSNMVLPLLDVYPLPQKDYIKVADHYISMSTFDAPEVRDWYPYQDFQYGQYGGRNWKKKPIK</sequence>
<keyword evidence="1" id="KW-0732">Signal</keyword>
<comment type="caution">
    <text evidence="2">The sequence shown here is derived from an EMBL/GenBank/DDBJ whole genome shotgun (WGS) entry which is preliminary data.</text>
</comment>
<evidence type="ECO:0008006" key="4">
    <source>
        <dbReference type="Google" id="ProtNLM"/>
    </source>
</evidence>
<feature type="chain" id="PRO_5045458948" description="SH3 domain-containing protein" evidence="1">
    <location>
        <begin position="22"/>
        <end position="255"/>
    </location>
</feature>